<organism evidence="1 2">
    <name type="scientific">Sulfobacillus acidophilus</name>
    <dbReference type="NCBI Taxonomy" id="53633"/>
    <lineage>
        <taxon>Bacteria</taxon>
        <taxon>Bacillati</taxon>
        <taxon>Bacillota</taxon>
        <taxon>Clostridia</taxon>
        <taxon>Eubacteriales</taxon>
        <taxon>Clostridiales Family XVII. Incertae Sedis</taxon>
        <taxon>Sulfobacillus</taxon>
    </lineage>
</organism>
<gene>
    <name evidence="1" type="ORF">C7B45_17250</name>
</gene>
<comment type="caution">
    <text evidence="1">The sequence shown here is derived from an EMBL/GenBank/DDBJ whole genome shotgun (WGS) entry which is preliminary data.</text>
</comment>
<proteinExistence type="predicted"/>
<protein>
    <submittedName>
        <fullName evidence="1">Recombinase</fullName>
    </submittedName>
</protein>
<dbReference type="Gene3D" id="3.30.2310.20">
    <property type="entry name" value="RelE-like"/>
    <property type="match status" value="1"/>
</dbReference>
<sequence>MAWYEGQRLGLGERFVAALDRLIDRVSENPQQFPVIETEVRRFPYAVYFVVSSDHVAVIAVLHVRRYPQEW</sequence>
<dbReference type="InterPro" id="IPR035093">
    <property type="entry name" value="RelE/ParE_toxin_dom_sf"/>
</dbReference>
<dbReference type="AlphaFoldDB" id="A0A2T2WCK7"/>
<evidence type="ECO:0000313" key="1">
    <source>
        <dbReference type="EMBL" id="PSR19975.1"/>
    </source>
</evidence>
<evidence type="ECO:0000313" key="2">
    <source>
        <dbReference type="Proteomes" id="UP000241848"/>
    </source>
</evidence>
<dbReference type="Proteomes" id="UP000241848">
    <property type="component" value="Unassembled WGS sequence"/>
</dbReference>
<accession>A0A2T2WCK7</accession>
<reference evidence="1 2" key="1">
    <citation type="journal article" date="2014" name="BMC Genomics">
        <title>Comparison of environmental and isolate Sulfobacillus genomes reveals diverse carbon, sulfur, nitrogen, and hydrogen metabolisms.</title>
        <authorList>
            <person name="Justice N.B."/>
            <person name="Norman A."/>
            <person name="Brown C.T."/>
            <person name="Singh A."/>
            <person name="Thomas B.C."/>
            <person name="Banfield J.F."/>
        </authorList>
    </citation>
    <scope>NUCLEOTIDE SEQUENCE [LARGE SCALE GENOMIC DNA]</scope>
    <source>
        <strain evidence="1">AMDSBA3</strain>
    </source>
</reference>
<name>A0A2T2WCK7_9FIRM</name>
<dbReference type="EMBL" id="PXYV01000103">
    <property type="protein sequence ID" value="PSR19975.1"/>
    <property type="molecule type" value="Genomic_DNA"/>
</dbReference>